<evidence type="ECO:0000313" key="12">
    <source>
        <dbReference type="Proteomes" id="UP000266183"/>
    </source>
</evidence>
<feature type="domain" description="Cytochrome c assembly protein" evidence="10">
    <location>
        <begin position="30"/>
        <end position="160"/>
    </location>
</feature>
<dbReference type="GO" id="GO:0015232">
    <property type="term" value="F:heme transmembrane transporter activity"/>
    <property type="evidence" value="ECO:0007669"/>
    <property type="project" value="InterPro"/>
</dbReference>
<dbReference type="InterPro" id="IPR003557">
    <property type="entry name" value="Cyt_c_biogenesis_CcmC"/>
</dbReference>
<dbReference type="KEGG" id="chk:D4L85_28025"/>
<evidence type="ECO:0000313" key="11">
    <source>
        <dbReference type="EMBL" id="AYB34192.1"/>
    </source>
</evidence>
<dbReference type="EMBL" id="CP032382">
    <property type="protein sequence ID" value="AYB34192.1"/>
    <property type="molecule type" value="Genomic_DNA"/>
</dbReference>
<proteinExistence type="inferred from homology"/>
<sequence length="224" mass="25590">MKKSRLEWWKILTIILLYYTVIGGFLLPVPRLPILNESIRLFYFHFPMWCAMLLLFIISVVSSVKYLRTGNIAADDYAAESAKVGLFFGILGLATGSLWAKATWGTYWTSDPKLNNTAIALMIYLAYFVLRGSVQDEVQRGRLSSVYNIFAFAILIPLIFILPRMQDSLHPGNGGNPGFRLFDTSHDLKLVLYTAVLAFCLLGWWLTTLLLHIKTYNRLRDEIQ</sequence>
<dbReference type="InterPro" id="IPR045062">
    <property type="entry name" value="Cyt_c_biogenesis_CcsA/CcmC"/>
</dbReference>
<organism evidence="11 12">
    <name type="scientific">Chryseolinea soli</name>
    <dbReference type="NCBI Taxonomy" id="2321403"/>
    <lineage>
        <taxon>Bacteria</taxon>
        <taxon>Pseudomonadati</taxon>
        <taxon>Bacteroidota</taxon>
        <taxon>Cytophagia</taxon>
        <taxon>Cytophagales</taxon>
        <taxon>Fulvivirgaceae</taxon>
        <taxon>Chryseolinea</taxon>
    </lineage>
</organism>
<reference evidence="12" key="1">
    <citation type="submission" date="2018-09" db="EMBL/GenBank/DDBJ databases">
        <title>Chryseolinea sp. KIS68-18 isolated from soil.</title>
        <authorList>
            <person name="Weon H.-Y."/>
            <person name="Kwon S.-W."/>
            <person name="Lee S.A."/>
        </authorList>
    </citation>
    <scope>NUCLEOTIDE SEQUENCE [LARGE SCALE GENOMIC DNA]</scope>
    <source>
        <strain evidence="12">KIS68-18</strain>
    </source>
</reference>
<evidence type="ECO:0000259" key="10">
    <source>
        <dbReference type="Pfam" id="PF01578"/>
    </source>
</evidence>
<evidence type="ECO:0000256" key="3">
    <source>
        <dbReference type="ARBA" id="ARBA00005840"/>
    </source>
</evidence>
<evidence type="ECO:0000256" key="7">
    <source>
        <dbReference type="ARBA" id="ARBA00022989"/>
    </source>
</evidence>
<feature type="transmembrane region" description="Helical" evidence="9">
    <location>
        <begin position="146"/>
        <end position="163"/>
    </location>
</feature>
<dbReference type="Pfam" id="PF01578">
    <property type="entry name" value="Cytochrom_C_asm"/>
    <property type="match status" value="1"/>
</dbReference>
<keyword evidence="12" id="KW-1185">Reference proteome</keyword>
<feature type="transmembrane region" description="Helical" evidence="9">
    <location>
        <begin position="190"/>
        <end position="211"/>
    </location>
</feature>
<feature type="transmembrane region" description="Helical" evidence="9">
    <location>
        <begin position="114"/>
        <end position="134"/>
    </location>
</feature>
<dbReference type="InterPro" id="IPR002541">
    <property type="entry name" value="Cyt_c_assembly"/>
</dbReference>
<comment type="subcellular location">
    <subcellularLocation>
        <location evidence="2">Membrane</location>
        <topology evidence="2">Multi-pass membrane protein</topology>
    </subcellularLocation>
</comment>
<keyword evidence="7 9" id="KW-1133">Transmembrane helix</keyword>
<dbReference type="GO" id="GO:0017004">
    <property type="term" value="P:cytochrome complex assembly"/>
    <property type="evidence" value="ECO:0007669"/>
    <property type="project" value="UniProtKB-KW"/>
</dbReference>
<dbReference type="GO" id="GO:0020037">
    <property type="term" value="F:heme binding"/>
    <property type="evidence" value="ECO:0007669"/>
    <property type="project" value="InterPro"/>
</dbReference>
<dbReference type="OrthoDB" id="9814290at2"/>
<evidence type="ECO:0000256" key="5">
    <source>
        <dbReference type="ARBA" id="ARBA00022692"/>
    </source>
</evidence>
<comment type="function">
    <text evidence="1">Required for the export of heme to the periplasm for the biogenesis of c-type cytochromes.</text>
</comment>
<dbReference type="PRINTS" id="PR01386">
    <property type="entry name" value="CCMCBIOGNSIS"/>
</dbReference>
<dbReference type="AlphaFoldDB" id="A0A385STK2"/>
<dbReference type="PANTHER" id="PTHR30071:SF1">
    <property type="entry name" value="CYTOCHROME B_B6 PROTEIN-RELATED"/>
    <property type="match status" value="1"/>
</dbReference>
<keyword evidence="5 9" id="KW-0812">Transmembrane</keyword>
<evidence type="ECO:0000256" key="6">
    <source>
        <dbReference type="ARBA" id="ARBA00022748"/>
    </source>
</evidence>
<gene>
    <name evidence="11" type="ORF">D4L85_28025</name>
</gene>
<name>A0A385STK2_9BACT</name>
<keyword evidence="6" id="KW-0201">Cytochrome c-type biogenesis</keyword>
<feature type="transmembrane region" description="Helical" evidence="9">
    <location>
        <begin position="42"/>
        <end position="64"/>
    </location>
</feature>
<dbReference type="Proteomes" id="UP000266183">
    <property type="component" value="Chromosome"/>
</dbReference>
<protein>
    <recommendedName>
        <fullName evidence="4">Heme exporter protein C</fullName>
    </recommendedName>
</protein>
<dbReference type="RefSeq" id="WP_119757412.1">
    <property type="nucleotide sequence ID" value="NZ_CP032382.1"/>
</dbReference>
<keyword evidence="8 9" id="KW-0472">Membrane</keyword>
<feature type="transmembrane region" description="Helical" evidence="9">
    <location>
        <begin position="84"/>
        <end position="102"/>
    </location>
</feature>
<evidence type="ECO:0000256" key="4">
    <source>
        <dbReference type="ARBA" id="ARBA00016463"/>
    </source>
</evidence>
<evidence type="ECO:0000256" key="1">
    <source>
        <dbReference type="ARBA" id="ARBA00002442"/>
    </source>
</evidence>
<feature type="transmembrane region" description="Helical" evidence="9">
    <location>
        <begin position="12"/>
        <end position="30"/>
    </location>
</feature>
<accession>A0A385STK2</accession>
<dbReference type="PANTHER" id="PTHR30071">
    <property type="entry name" value="HEME EXPORTER PROTEIN C"/>
    <property type="match status" value="1"/>
</dbReference>
<comment type="similarity">
    <text evidence="3">Belongs to the CcmC/CycZ/HelC family.</text>
</comment>
<evidence type="ECO:0000256" key="8">
    <source>
        <dbReference type="ARBA" id="ARBA00023136"/>
    </source>
</evidence>
<dbReference type="GO" id="GO:0005886">
    <property type="term" value="C:plasma membrane"/>
    <property type="evidence" value="ECO:0007669"/>
    <property type="project" value="TreeGrafter"/>
</dbReference>
<evidence type="ECO:0000256" key="9">
    <source>
        <dbReference type="SAM" id="Phobius"/>
    </source>
</evidence>
<evidence type="ECO:0000256" key="2">
    <source>
        <dbReference type="ARBA" id="ARBA00004141"/>
    </source>
</evidence>